<accession>A0A481ZA34</accession>
<proteinExistence type="predicted"/>
<organism evidence="1">
    <name type="scientific">Pithovirus LCPAC401</name>
    <dbReference type="NCBI Taxonomy" id="2506595"/>
    <lineage>
        <taxon>Viruses</taxon>
        <taxon>Pithoviruses</taxon>
    </lineage>
</organism>
<gene>
    <name evidence="1" type="ORF">LCPAC401_04060</name>
</gene>
<evidence type="ECO:0000313" key="1">
    <source>
        <dbReference type="EMBL" id="QBK92768.1"/>
    </source>
</evidence>
<reference evidence="1" key="1">
    <citation type="journal article" date="2019" name="MBio">
        <title>Virus Genomes from Deep Sea Sediments Expand the Ocean Megavirome and Support Independent Origins of Viral Gigantism.</title>
        <authorList>
            <person name="Backstrom D."/>
            <person name="Yutin N."/>
            <person name="Jorgensen S.L."/>
            <person name="Dharamshi J."/>
            <person name="Homa F."/>
            <person name="Zaremba-Niedwiedzka K."/>
            <person name="Spang A."/>
            <person name="Wolf Y.I."/>
            <person name="Koonin E.V."/>
            <person name="Ettema T.J."/>
        </authorList>
    </citation>
    <scope>NUCLEOTIDE SEQUENCE</scope>
</reference>
<name>A0A481ZA34_9VIRU</name>
<sequence length="196" mass="22488">MNCNGKDNHLSNLEAVTHSQNIRITIDKGLSERCIKIRRHNHDDTYVDYISVKQASDFNDVNVKKLSRISLKGVETAGMCKCGKRFLWTRIEIRRDNIIQTSESNNNFHTETRIDNYDINIKEVPETNNVLTITKSKIKIRRHNHDGTHVDYTSIKQASKLNSVPSLKLIKISRRGVETAGMCKCGEKFLWTRSTG</sequence>
<protein>
    <submittedName>
        <fullName evidence="1">Uncharacterized protein</fullName>
    </submittedName>
</protein>
<dbReference type="EMBL" id="MK500582">
    <property type="protein sequence ID" value="QBK92768.1"/>
    <property type="molecule type" value="Genomic_DNA"/>
</dbReference>